<sequence>AAVNNMVRSVLCLLTVALAFVPLKTGLCPSPGDYGICDHACSSDQDCKGDDKCCPTTCGTICEPPVINKPGVCPSVKSGVQIYICVSQCISGSDCNGNLKCGSNGCGHTCLEPVINKPGVCPSVKSGVQIYICVSQCISGSDCNGNLKCGSNGCGHTCLEPVISKTLFS</sequence>
<dbReference type="FunFam" id="4.10.75.10:FF:000001">
    <property type="entry name" value="Anosmin 1"/>
    <property type="match status" value="2"/>
</dbReference>
<reference evidence="3" key="2">
    <citation type="submission" date="2025-09" db="UniProtKB">
        <authorList>
            <consortium name="Ensembl"/>
        </authorList>
    </citation>
    <scope>IDENTIFICATION</scope>
</reference>
<feature type="chain" id="PRO_5017396840" description="WAP domain-containing protein" evidence="1">
    <location>
        <begin position="27"/>
        <end position="169"/>
    </location>
</feature>
<name>A0A3B3ZGR4_9GOBI</name>
<organism evidence="3 4">
    <name type="scientific">Periophthalmus magnuspinnatus</name>
    <dbReference type="NCBI Taxonomy" id="409849"/>
    <lineage>
        <taxon>Eukaryota</taxon>
        <taxon>Metazoa</taxon>
        <taxon>Chordata</taxon>
        <taxon>Craniata</taxon>
        <taxon>Vertebrata</taxon>
        <taxon>Euteleostomi</taxon>
        <taxon>Actinopterygii</taxon>
        <taxon>Neopterygii</taxon>
        <taxon>Teleostei</taxon>
        <taxon>Neoteleostei</taxon>
        <taxon>Acanthomorphata</taxon>
        <taxon>Gobiaria</taxon>
        <taxon>Gobiiformes</taxon>
        <taxon>Gobioidei</taxon>
        <taxon>Gobiidae</taxon>
        <taxon>Oxudercinae</taxon>
        <taxon>Periophthalmus</taxon>
    </lineage>
</organism>
<keyword evidence="1" id="KW-0732">Signal</keyword>
<dbReference type="InterPro" id="IPR036645">
    <property type="entry name" value="Elafin-like_sf"/>
</dbReference>
<proteinExistence type="predicted"/>
<feature type="domain" description="WAP" evidence="2">
    <location>
        <begin position="21"/>
        <end position="66"/>
    </location>
</feature>
<dbReference type="PANTHER" id="PTHR19441:SF95">
    <property type="entry name" value="PERLWAPIN ISOFORM X1"/>
    <property type="match status" value="1"/>
</dbReference>
<evidence type="ECO:0000313" key="3">
    <source>
        <dbReference type="Ensembl" id="ENSPMGP00000003759.1"/>
    </source>
</evidence>
<dbReference type="PRINTS" id="PR00003">
    <property type="entry name" value="4DISULPHCORE"/>
</dbReference>
<feature type="signal peptide" evidence="1">
    <location>
        <begin position="1"/>
        <end position="26"/>
    </location>
</feature>
<evidence type="ECO:0000313" key="4">
    <source>
        <dbReference type="Proteomes" id="UP000261520"/>
    </source>
</evidence>
<dbReference type="AlphaFoldDB" id="A0A3B3ZGR4"/>
<dbReference type="GO" id="GO:0004867">
    <property type="term" value="F:serine-type endopeptidase inhibitor activity"/>
    <property type="evidence" value="ECO:0007669"/>
    <property type="project" value="TreeGrafter"/>
</dbReference>
<dbReference type="Proteomes" id="UP000261520">
    <property type="component" value="Unplaced"/>
</dbReference>
<keyword evidence="4" id="KW-1185">Reference proteome</keyword>
<dbReference type="InterPro" id="IPR008197">
    <property type="entry name" value="WAP_dom"/>
</dbReference>
<dbReference type="Pfam" id="PF00095">
    <property type="entry name" value="WAP"/>
    <property type="match status" value="3"/>
</dbReference>
<dbReference type="SUPFAM" id="SSF57256">
    <property type="entry name" value="Elafin-like"/>
    <property type="match status" value="3"/>
</dbReference>
<reference evidence="3" key="1">
    <citation type="submission" date="2025-08" db="UniProtKB">
        <authorList>
            <consortium name="Ensembl"/>
        </authorList>
    </citation>
    <scope>IDENTIFICATION</scope>
</reference>
<dbReference type="STRING" id="409849.ENSPMGP00000003759"/>
<dbReference type="Ensembl" id="ENSPMGT00000004002.1">
    <property type="protein sequence ID" value="ENSPMGP00000003759.1"/>
    <property type="gene ID" value="ENSPMGG00000003233.1"/>
</dbReference>
<evidence type="ECO:0000259" key="2">
    <source>
        <dbReference type="PROSITE" id="PS51390"/>
    </source>
</evidence>
<dbReference type="SMART" id="SM00217">
    <property type="entry name" value="WAP"/>
    <property type="match status" value="3"/>
</dbReference>
<dbReference type="PANTHER" id="PTHR19441">
    <property type="entry name" value="WHEY ACDIC PROTEIN WAP"/>
    <property type="match status" value="1"/>
</dbReference>
<protein>
    <recommendedName>
        <fullName evidence="2">WAP domain-containing protein</fullName>
    </recommendedName>
</protein>
<feature type="domain" description="WAP" evidence="2">
    <location>
        <begin position="114"/>
        <end position="162"/>
    </location>
</feature>
<accession>A0A3B3ZGR4</accession>
<evidence type="ECO:0000256" key="1">
    <source>
        <dbReference type="SAM" id="SignalP"/>
    </source>
</evidence>
<dbReference type="Gene3D" id="4.10.75.10">
    <property type="entry name" value="Elafin-like"/>
    <property type="match status" value="3"/>
</dbReference>
<dbReference type="GO" id="GO:0005615">
    <property type="term" value="C:extracellular space"/>
    <property type="evidence" value="ECO:0007669"/>
    <property type="project" value="TreeGrafter"/>
</dbReference>
<dbReference type="CDD" id="cd00199">
    <property type="entry name" value="WAP"/>
    <property type="match status" value="1"/>
</dbReference>
<dbReference type="InterPro" id="IPR050514">
    <property type="entry name" value="WAP_four-disulfide_core"/>
</dbReference>
<dbReference type="PROSITE" id="PS51390">
    <property type="entry name" value="WAP"/>
    <property type="match status" value="2"/>
</dbReference>